<evidence type="ECO:0000256" key="10">
    <source>
        <dbReference type="SAM" id="Phobius"/>
    </source>
</evidence>
<evidence type="ECO:0000256" key="2">
    <source>
        <dbReference type="ARBA" id="ARBA00022692"/>
    </source>
</evidence>
<feature type="compositionally biased region" description="Polar residues" evidence="9">
    <location>
        <begin position="210"/>
        <end position="219"/>
    </location>
</feature>
<gene>
    <name evidence="15" type="primary">LOC102531129</name>
</gene>
<evidence type="ECO:0000256" key="5">
    <source>
        <dbReference type="ARBA" id="ARBA00023157"/>
    </source>
</evidence>
<feature type="binding site" evidence="8">
    <location>
        <position position="380"/>
    </location>
    <ligand>
        <name>Zn(2+)</name>
        <dbReference type="ChEBI" id="CHEBI:29105"/>
        <note>catalytic</note>
    </ligand>
</feature>
<dbReference type="CDD" id="cd04269">
    <property type="entry name" value="ZnMc_adamalysin_II_like"/>
    <property type="match status" value="1"/>
</dbReference>
<dbReference type="PRINTS" id="PR00289">
    <property type="entry name" value="DISINTEGRIN"/>
</dbReference>
<keyword evidence="8" id="KW-0479">Metal-binding</keyword>
<evidence type="ECO:0000259" key="12">
    <source>
        <dbReference type="PROSITE" id="PS50214"/>
    </source>
</evidence>
<feature type="domain" description="EGF-like" evidence="11">
    <location>
        <begin position="669"/>
        <end position="703"/>
    </location>
</feature>
<keyword evidence="3 10" id="KW-1133">Transmembrane helix</keyword>
<dbReference type="RefSeq" id="XP_072809237.1">
    <property type="nucleotide sequence ID" value="XM_072953136.1"/>
</dbReference>
<dbReference type="InterPro" id="IPR018358">
    <property type="entry name" value="Disintegrin_CS"/>
</dbReference>
<evidence type="ECO:0000256" key="7">
    <source>
        <dbReference type="PROSITE-ProRule" id="PRU00076"/>
    </source>
</evidence>
<evidence type="ECO:0000256" key="3">
    <source>
        <dbReference type="ARBA" id="ARBA00022989"/>
    </source>
</evidence>
<dbReference type="Pfam" id="PF08516">
    <property type="entry name" value="ADAM_CR"/>
    <property type="match status" value="1"/>
</dbReference>
<dbReference type="Gene3D" id="4.10.70.10">
    <property type="entry name" value="Disintegrin domain"/>
    <property type="match status" value="1"/>
</dbReference>
<dbReference type="InterPro" id="IPR006586">
    <property type="entry name" value="ADAM_Cys-rich"/>
</dbReference>
<dbReference type="SUPFAM" id="SSF57552">
    <property type="entry name" value="Blood coagulation inhibitor (disintegrin)"/>
    <property type="match status" value="1"/>
</dbReference>
<feature type="disulfide bond" evidence="7">
    <location>
        <begin position="693"/>
        <end position="702"/>
    </location>
</feature>
<dbReference type="GeneID" id="102531129"/>
<feature type="active site" evidence="8">
    <location>
        <position position="377"/>
    </location>
</feature>
<comment type="subcellular location">
    <subcellularLocation>
        <location evidence="1">Membrane</location>
        <topology evidence="1">Single-pass type I membrane protein</topology>
    </subcellularLocation>
</comment>
<dbReference type="PROSITE" id="PS00427">
    <property type="entry name" value="DISINTEGRIN_1"/>
    <property type="match status" value="1"/>
</dbReference>
<evidence type="ECO:0000256" key="8">
    <source>
        <dbReference type="PROSITE-ProRule" id="PRU00276"/>
    </source>
</evidence>
<dbReference type="InterPro" id="IPR001762">
    <property type="entry name" value="Disintegrin_dom"/>
</dbReference>
<evidence type="ECO:0000259" key="11">
    <source>
        <dbReference type="PROSITE" id="PS50026"/>
    </source>
</evidence>
<dbReference type="InterPro" id="IPR034027">
    <property type="entry name" value="Reprolysin_adamalysin"/>
</dbReference>
<dbReference type="InterPro" id="IPR024079">
    <property type="entry name" value="MetalloPept_cat_dom_sf"/>
</dbReference>
<dbReference type="SMART" id="SM00050">
    <property type="entry name" value="DISIN"/>
    <property type="match status" value="1"/>
</dbReference>
<dbReference type="Pfam" id="PF01421">
    <property type="entry name" value="Reprolysin"/>
    <property type="match status" value="1"/>
</dbReference>
<evidence type="ECO:0000259" key="13">
    <source>
        <dbReference type="PROSITE" id="PS50215"/>
    </source>
</evidence>
<dbReference type="PROSITE" id="PS50026">
    <property type="entry name" value="EGF_3"/>
    <property type="match status" value="1"/>
</dbReference>
<sequence length="891" mass="98015">MSVADSVRDSASVLPSPWKRQVALKGGKVQFHALAQQKRDLSLTPKPGTSHVRFGMLLLLVLVFLPSLYGDLGSVYYSSYEIVIPKSLTVEGREGPVEKVSYMLFMQGQKQLIHLTVKRDYFLNSFPVFSYHSGILGQEMPFVARDCHYEGYIEGVPGSFVSVNTCSGLRGILIKEEKSYGIEPMHSSKRFEHVLYIMAHEARVSCSVTSKDSQVAPTSRQRDSSRPRGLQVPSYLWSHTKYVEMFVVVNNQRFQMWGSDVNETVQRVMDIIALANSFTRGINTEVVLVGMEIWTEGDLIGVPVDLQVALRNFNSWRHEQLFHRVKHDVAHMIVGHHPKEDMGQAFLSGACSSAFAAAVESFHHEDVLLFAALMVHELGHNLGIQHDHSACICKGEHFCLMHENITKGSGFSNCSSDDFYRFLREHKGACLFNKPGHKGRLRRDAQCGNGVVEYGEQCDCGSECDNHPCCDQTCRLMEQAECSDGLCCVKCQLQPRGFMCRPALGECDLPEYCDGSSGECPQDSYKQDGTLCERIYYCAGGRCKNPDNQCMDIFGFSARSAPENCYISRNSKGDRFGNCGITNSPKLTYLKCADDDVFCGKLICTNVRQLPPIKPSHTLMQIPHKNDFCWSMDAYNITDIPDDGDVHTGTLCAPHKVCMNHLCTDNSVLMYNCEPMELCNGKGVCNNLRHCHCEAGYAPPNCRDPGNGGSVDSGPPTALIEIQSGDVSDSPMHRSVDFGKISKIIFILPAFLLLFLLIAIFCISIRTGLESVQTPGRTSEDSSEETSSEVFIMEFLPVGIQEDVPEEGSEAAPPPEEAPPPEVAPQPEEAPPPEAPPPEAPQPEAAPPEAPPPEAPPPEAPPPEAPPPEAPPPEAPPPEAPPPEPPGETAP</sequence>
<feature type="disulfide bond" evidence="6">
    <location>
        <begin position="500"/>
        <end position="520"/>
    </location>
</feature>
<evidence type="ECO:0000256" key="1">
    <source>
        <dbReference type="ARBA" id="ARBA00004479"/>
    </source>
</evidence>
<keyword evidence="2 10" id="KW-0812">Transmembrane</keyword>
<keyword evidence="8" id="KW-0862">Zinc</keyword>
<reference evidence="15" key="1">
    <citation type="submission" date="2025-08" db="UniProtKB">
        <authorList>
            <consortium name="RefSeq"/>
        </authorList>
    </citation>
    <scope>IDENTIFICATION</scope>
</reference>
<dbReference type="SMART" id="SM00608">
    <property type="entry name" value="ACR"/>
    <property type="match status" value="1"/>
</dbReference>
<organism evidence="14 15">
    <name type="scientific">Vicugna pacos</name>
    <name type="common">Alpaca</name>
    <name type="synonym">Lama pacos</name>
    <dbReference type="NCBI Taxonomy" id="30538"/>
    <lineage>
        <taxon>Eukaryota</taxon>
        <taxon>Metazoa</taxon>
        <taxon>Chordata</taxon>
        <taxon>Craniata</taxon>
        <taxon>Vertebrata</taxon>
        <taxon>Euteleostomi</taxon>
        <taxon>Mammalia</taxon>
        <taxon>Eutheria</taxon>
        <taxon>Laurasiatheria</taxon>
        <taxon>Artiodactyla</taxon>
        <taxon>Tylopoda</taxon>
        <taxon>Camelidae</taxon>
        <taxon>Vicugna</taxon>
    </lineage>
</organism>
<feature type="domain" description="Peptidase M12B" evidence="13">
    <location>
        <begin position="241"/>
        <end position="435"/>
    </location>
</feature>
<evidence type="ECO:0000256" key="4">
    <source>
        <dbReference type="ARBA" id="ARBA00023136"/>
    </source>
</evidence>
<dbReference type="InterPro" id="IPR002870">
    <property type="entry name" value="Peptidase_M12B_N"/>
</dbReference>
<evidence type="ECO:0000313" key="15">
    <source>
        <dbReference type="RefSeq" id="XP_072809237.1"/>
    </source>
</evidence>
<feature type="binding site" evidence="8">
    <location>
        <position position="386"/>
    </location>
    <ligand>
        <name>Zn(2+)</name>
        <dbReference type="ChEBI" id="CHEBI:29105"/>
        <note>catalytic</note>
    </ligand>
</feature>
<proteinExistence type="predicted"/>
<dbReference type="InterPro" id="IPR001590">
    <property type="entry name" value="Peptidase_M12B"/>
</dbReference>
<dbReference type="PROSITE" id="PS50214">
    <property type="entry name" value="DISINTEGRIN_2"/>
    <property type="match status" value="1"/>
</dbReference>
<accession>A0ABM5CKR3</accession>
<feature type="region of interest" description="Disordered" evidence="9">
    <location>
        <begin position="210"/>
        <end position="230"/>
    </location>
</feature>
<name>A0ABM5CKR3_VICPA</name>
<dbReference type="SUPFAM" id="SSF55486">
    <property type="entry name" value="Metalloproteases ('zincins'), catalytic domain"/>
    <property type="match status" value="1"/>
</dbReference>
<protein>
    <submittedName>
        <fullName evidence="15">Disintegrin and metalloproteinase domain-containing protein 1a-like</fullName>
    </submittedName>
</protein>
<dbReference type="PANTHER" id="PTHR11905">
    <property type="entry name" value="ADAM A DISINTEGRIN AND METALLOPROTEASE DOMAIN"/>
    <property type="match status" value="1"/>
</dbReference>
<evidence type="ECO:0000313" key="14">
    <source>
        <dbReference type="Proteomes" id="UP001652581"/>
    </source>
</evidence>
<dbReference type="InterPro" id="IPR036436">
    <property type="entry name" value="Disintegrin_dom_sf"/>
</dbReference>
<feature type="compositionally biased region" description="Pro residues" evidence="9">
    <location>
        <begin position="812"/>
        <end position="891"/>
    </location>
</feature>
<dbReference type="PROSITE" id="PS50215">
    <property type="entry name" value="ADAM_MEPRO"/>
    <property type="match status" value="1"/>
</dbReference>
<evidence type="ECO:0000256" key="6">
    <source>
        <dbReference type="PROSITE-ProRule" id="PRU00068"/>
    </source>
</evidence>
<dbReference type="InterPro" id="IPR000742">
    <property type="entry name" value="EGF"/>
</dbReference>
<dbReference type="Pfam" id="PF00200">
    <property type="entry name" value="Disintegrin"/>
    <property type="match status" value="1"/>
</dbReference>
<keyword evidence="4 10" id="KW-0472">Membrane</keyword>
<feature type="transmembrane region" description="Helical" evidence="10">
    <location>
        <begin position="744"/>
        <end position="765"/>
    </location>
</feature>
<keyword evidence="5 7" id="KW-1015">Disulfide bond</keyword>
<dbReference type="PANTHER" id="PTHR11905:SF120">
    <property type="entry name" value="DISINTEGRIN AND METALLOPROTEINASE DOMAIN-CONTAINING PROTEIN 1A"/>
    <property type="match status" value="1"/>
</dbReference>
<dbReference type="Pfam" id="PF01562">
    <property type="entry name" value="Pep_M12B_propep"/>
    <property type="match status" value="1"/>
</dbReference>
<feature type="domain" description="Disintegrin" evidence="12">
    <location>
        <begin position="444"/>
        <end position="528"/>
    </location>
</feature>
<dbReference type="Gene3D" id="3.40.390.10">
    <property type="entry name" value="Collagenase (Catalytic Domain)"/>
    <property type="match status" value="1"/>
</dbReference>
<feature type="binding site" evidence="8">
    <location>
        <position position="376"/>
    </location>
    <ligand>
        <name>Zn(2+)</name>
        <dbReference type="ChEBI" id="CHEBI:29105"/>
        <note>catalytic</note>
    </ligand>
</feature>
<feature type="region of interest" description="Disordered" evidence="9">
    <location>
        <begin position="804"/>
        <end position="891"/>
    </location>
</feature>
<keyword evidence="14" id="KW-1185">Reference proteome</keyword>
<evidence type="ECO:0000256" key="9">
    <source>
        <dbReference type="SAM" id="MobiDB-lite"/>
    </source>
</evidence>
<keyword evidence="7" id="KW-0245">EGF-like domain</keyword>
<dbReference type="Proteomes" id="UP001652581">
    <property type="component" value="Chromosome 32"/>
</dbReference>
<dbReference type="PROSITE" id="PS01186">
    <property type="entry name" value="EGF_2"/>
    <property type="match status" value="1"/>
</dbReference>
<comment type="caution">
    <text evidence="7">Lacks conserved residue(s) required for the propagation of feature annotation.</text>
</comment>